<sequence length="399" mass="45356">MQAPNILSAEFDKSPYQLFENIRENYPLFFHEATNSYVVSRYEDVERAFKDPAFSSRHAEAQFEPVYGRTMVQMDGREHATNRNLVIQALGSYKLNEKFLPLIEENARELLSKFSSRGEVELVEEFTSIYPLNVIRTILGLPKEDMPFLKKWCIDISNFLSNLSQNPQVTAAGLQSRKEFQAYLAPIIKRKQQNSEDDLLSSLCIAEIDGIKLTDDEITSLAMLLFGAGGETTDKALALMFRNLIVHREQLQQVIADRSLVERAFTETLRYSPPIQWLMRLTLEDVKMTGGTIPANSMVIGLIAAANRDPRKYSEPDNFNIFRHDLDVNRAFSGAANHLAFGGGKHFCIGTKLAREEVIIATNLLLNSMENMQFNDKLPEEYGFFARGLKNLHIKFTPV</sequence>
<evidence type="ECO:0000313" key="3">
    <source>
        <dbReference type="EMBL" id="RUT06143.1"/>
    </source>
</evidence>
<dbReference type="GO" id="GO:0004497">
    <property type="term" value="F:monooxygenase activity"/>
    <property type="evidence" value="ECO:0007669"/>
    <property type="project" value="UniProtKB-KW"/>
</dbReference>
<protein>
    <submittedName>
        <fullName evidence="3">Cytochrome P450</fullName>
    </submittedName>
</protein>
<evidence type="ECO:0000313" key="4">
    <source>
        <dbReference type="Proteomes" id="UP000271624"/>
    </source>
</evidence>
<dbReference type="AlphaFoldDB" id="A0A3S1CN63"/>
<dbReference type="PRINTS" id="PR00385">
    <property type="entry name" value="P450"/>
</dbReference>
<dbReference type="InterPro" id="IPR002397">
    <property type="entry name" value="Cyt_P450_B"/>
</dbReference>
<keyword evidence="2" id="KW-0479">Metal-binding</keyword>
<dbReference type="InterPro" id="IPR001128">
    <property type="entry name" value="Cyt_P450"/>
</dbReference>
<dbReference type="InterPro" id="IPR017972">
    <property type="entry name" value="Cyt_P450_CS"/>
</dbReference>
<accession>A0A3S1CN63</accession>
<name>A0A3S1CN63_9CYAN</name>
<dbReference type="PANTHER" id="PTHR46696">
    <property type="entry name" value="P450, PUTATIVE (EUROFUNG)-RELATED"/>
    <property type="match status" value="1"/>
</dbReference>
<keyword evidence="4" id="KW-1185">Reference proteome</keyword>
<dbReference type="InterPro" id="IPR036396">
    <property type="entry name" value="Cyt_P450_sf"/>
</dbReference>
<reference evidence="3" key="2">
    <citation type="journal article" date="2019" name="Genome Biol. Evol.">
        <title>Day and night: Metabolic profiles and evolutionary relationships of six axenic non-marine cyanobacteria.</title>
        <authorList>
            <person name="Will S.E."/>
            <person name="Henke P."/>
            <person name="Boedeker C."/>
            <person name="Huang S."/>
            <person name="Brinkmann H."/>
            <person name="Rohde M."/>
            <person name="Jarek M."/>
            <person name="Friedl T."/>
            <person name="Seufert S."/>
            <person name="Schumacher M."/>
            <person name="Overmann J."/>
            <person name="Neumann-Schaal M."/>
            <person name="Petersen J."/>
        </authorList>
    </citation>
    <scope>NUCLEOTIDE SEQUENCE [LARGE SCALE GENOMIC DNA]</scope>
    <source>
        <strain evidence="3">PCC 7102</strain>
    </source>
</reference>
<comment type="caution">
    <text evidence="3">The sequence shown here is derived from an EMBL/GenBank/DDBJ whole genome shotgun (WGS) entry which is preliminary data.</text>
</comment>
<dbReference type="Pfam" id="PF00067">
    <property type="entry name" value="p450"/>
    <property type="match status" value="1"/>
</dbReference>
<comment type="similarity">
    <text evidence="1 2">Belongs to the cytochrome P450 family.</text>
</comment>
<reference evidence="3" key="1">
    <citation type="submission" date="2018-12" db="EMBL/GenBank/DDBJ databases">
        <authorList>
            <person name="Will S."/>
            <person name="Neumann-Schaal M."/>
            <person name="Henke P."/>
        </authorList>
    </citation>
    <scope>NUCLEOTIDE SEQUENCE</scope>
    <source>
        <strain evidence="3">PCC 7102</strain>
    </source>
</reference>
<keyword evidence="2" id="KW-0349">Heme</keyword>
<dbReference type="PRINTS" id="PR00359">
    <property type="entry name" value="BP450"/>
</dbReference>
<gene>
    <name evidence="3" type="ORF">DSM106972_033490</name>
</gene>
<dbReference type="GO" id="GO:0005506">
    <property type="term" value="F:iron ion binding"/>
    <property type="evidence" value="ECO:0007669"/>
    <property type="project" value="InterPro"/>
</dbReference>
<dbReference type="EMBL" id="RSCL01000007">
    <property type="protein sequence ID" value="RUT06143.1"/>
    <property type="molecule type" value="Genomic_DNA"/>
</dbReference>
<keyword evidence="2" id="KW-0503">Monooxygenase</keyword>
<keyword evidence="2" id="KW-0408">Iron</keyword>
<dbReference type="OrthoDB" id="9801155at2"/>
<dbReference type="Gene3D" id="1.10.630.10">
    <property type="entry name" value="Cytochrome P450"/>
    <property type="match status" value="1"/>
</dbReference>
<organism evidence="3 4">
    <name type="scientific">Dulcicalothrix desertica PCC 7102</name>
    <dbReference type="NCBI Taxonomy" id="232991"/>
    <lineage>
        <taxon>Bacteria</taxon>
        <taxon>Bacillati</taxon>
        <taxon>Cyanobacteriota</taxon>
        <taxon>Cyanophyceae</taxon>
        <taxon>Nostocales</taxon>
        <taxon>Calotrichaceae</taxon>
        <taxon>Dulcicalothrix</taxon>
    </lineage>
</organism>
<dbReference type="GO" id="GO:0016705">
    <property type="term" value="F:oxidoreductase activity, acting on paired donors, with incorporation or reduction of molecular oxygen"/>
    <property type="evidence" value="ECO:0007669"/>
    <property type="project" value="InterPro"/>
</dbReference>
<dbReference type="PANTHER" id="PTHR46696:SF3">
    <property type="entry name" value="PULCHERRIMINIC ACID SYNTHASE"/>
    <property type="match status" value="1"/>
</dbReference>
<keyword evidence="2" id="KW-0560">Oxidoreductase</keyword>
<dbReference type="SUPFAM" id="SSF48264">
    <property type="entry name" value="Cytochrome P450"/>
    <property type="match status" value="1"/>
</dbReference>
<dbReference type="PROSITE" id="PS00086">
    <property type="entry name" value="CYTOCHROME_P450"/>
    <property type="match status" value="1"/>
</dbReference>
<dbReference type="RefSeq" id="WP_127081808.1">
    <property type="nucleotide sequence ID" value="NZ_RSCL01000007.1"/>
</dbReference>
<dbReference type="Proteomes" id="UP000271624">
    <property type="component" value="Unassembled WGS sequence"/>
</dbReference>
<evidence type="ECO:0000256" key="2">
    <source>
        <dbReference type="RuleBase" id="RU000461"/>
    </source>
</evidence>
<dbReference type="GO" id="GO:0020037">
    <property type="term" value="F:heme binding"/>
    <property type="evidence" value="ECO:0007669"/>
    <property type="project" value="InterPro"/>
</dbReference>
<evidence type="ECO:0000256" key="1">
    <source>
        <dbReference type="ARBA" id="ARBA00010617"/>
    </source>
</evidence>
<proteinExistence type="inferred from homology"/>